<dbReference type="GeneID" id="83632010"/>
<sequence>MTTTGFPGTPKTLRGGLVRIDPNARTLLDVVVFQYNPDTLTRTLQPRAIGGEPGDRLEVLRFIGPPHETIKFDAEIDATDQLENPADSANQPVVTYGLLPALAVLERLVTPSVAELLATDALFDSGTLEVSPMEAPLVLLVWGVKRVVPVLVSNLSFTEEAFDTKLRPIRVKASIECKVLTSSDLPLQHVGGNLYIAYRQAVEQLAAMVTSSDVRPLGLEHLP</sequence>
<name>A0A9P3Q9U0_9MYCO</name>
<dbReference type="EMBL" id="BRXE01000028">
    <property type="protein sequence ID" value="GLB83530.1"/>
    <property type="molecule type" value="Genomic_DNA"/>
</dbReference>
<dbReference type="Proteomes" id="UP001165663">
    <property type="component" value="Unassembled WGS sequence"/>
</dbReference>
<gene>
    <name evidence="2" type="ORF">Mkiyose1413_35120</name>
    <name evidence="1" type="ORF">SRL2020028_27860</name>
</gene>
<dbReference type="RefSeq" id="WP_236978779.1">
    <property type="nucleotide sequence ID" value="NZ_BRXE01000028.1"/>
</dbReference>
<protein>
    <submittedName>
        <fullName evidence="2">Uncharacterized protein</fullName>
    </submittedName>
</protein>
<accession>A0A9P3Q9U0</accession>
<evidence type="ECO:0000313" key="3">
    <source>
        <dbReference type="Proteomes" id="UP001064782"/>
    </source>
</evidence>
<organism evidence="2 3">
    <name type="scientific">Mycobacterium kiyosense</name>
    <dbReference type="NCBI Taxonomy" id="2871094"/>
    <lineage>
        <taxon>Bacteria</taxon>
        <taxon>Bacillati</taxon>
        <taxon>Actinomycetota</taxon>
        <taxon>Actinomycetes</taxon>
        <taxon>Mycobacteriales</taxon>
        <taxon>Mycobacteriaceae</taxon>
        <taxon>Mycobacterium</taxon>
    </lineage>
</organism>
<comment type="caution">
    <text evidence="2">The sequence shown here is derived from an EMBL/GenBank/DDBJ whole genome shotgun (WGS) entry which is preliminary data.</text>
</comment>
<proteinExistence type="predicted"/>
<dbReference type="EMBL" id="BRZI01000028">
    <property type="protein sequence ID" value="GLD31629.1"/>
    <property type="molecule type" value="Genomic_DNA"/>
</dbReference>
<evidence type="ECO:0000313" key="1">
    <source>
        <dbReference type="EMBL" id="GLB83530.1"/>
    </source>
</evidence>
<evidence type="ECO:0000313" key="2">
    <source>
        <dbReference type="EMBL" id="GLD31629.1"/>
    </source>
</evidence>
<dbReference type="Proteomes" id="UP001064782">
    <property type="component" value="Unassembled WGS sequence"/>
</dbReference>
<reference evidence="2" key="1">
    <citation type="submission" date="2022-08" db="EMBL/GenBank/DDBJ databases">
        <title>Mycobacterium kiyosense sp. nov., scotochromogenic slow-glowing species isolated from respiratory specimens.</title>
        <authorList>
            <person name="Fukano H."/>
            <person name="Kazumi Y."/>
            <person name="Sakagami N."/>
            <person name="Ato M."/>
            <person name="Mitarai S."/>
            <person name="Hoshino Y."/>
        </authorList>
    </citation>
    <scope>NUCLEOTIDE SEQUENCE</scope>
    <source>
        <strain evidence="2">1413</strain>
        <strain evidence="1">SRL2020-028</strain>
    </source>
</reference>
<dbReference type="AlphaFoldDB" id="A0A9P3Q9U0"/>
<keyword evidence="3" id="KW-1185">Reference proteome</keyword>